<dbReference type="Proteomes" id="UP000321039">
    <property type="component" value="Unassembled WGS sequence"/>
</dbReference>
<dbReference type="PANTHER" id="PTHR40278:SF1">
    <property type="entry name" value="DNA UTILIZATION PROTEIN HOFN"/>
    <property type="match status" value="1"/>
</dbReference>
<dbReference type="InterPro" id="IPR052534">
    <property type="entry name" value="Extracell_DNA_Util/SecSys_Comp"/>
</dbReference>
<dbReference type="SUPFAM" id="SSF53067">
    <property type="entry name" value="Actin-like ATPase domain"/>
    <property type="match status" value="1"/>
</dbReference>
<dbReference type="Pfam" id="PF05137">
    <property type="entry name" value="PilN"/>
    <property type="match status" value="1"/>
</dbReference>
<dbReference type="InterPro" id="IPR043129">
    <property type="entry name" value="ATPase_NBD"/>
</dbReference>
<accession>A0A5C8ZRU6</accession>
<gene>
    <name evidence="1" type="ORF">FV139_15865</name>
</gene>
<keyword evidence="2" id="KW-1185">Reference proteome</keyword>
<dbReference type="EMBL" id="VRZA01000006">
    <property type="protein sequence ID" value="TXS91218.1"/>
    <property type="molecule type" value="Genomic_DNA"/>
</dbReference>
<evidence type="ECO:0000313" key="2">
    <source>
        <dbReference type="Proteomes" id="UP000321039"/>
    </source>
</evidence>
<reference evidence="1 2" key="1">
    <citation type="submission" date="2019-08" db="EMBL/GenBank/DDBJ databases">
        <title>Parahaliea maris sp. nov., isolated from the surface seawater.</title>
        <authorList>
            <person name="Liu Y."/>
        </authorList>
    </citation>
    <scope>NUCLEOTIDE SEQUENCE [LARGE SCALE GENOMIC DNA]</scope>
    <source>
        <strain evidence="1 2">HSLHS9</strain>
    </source>
</reference>
<protein>
    <submittedName>
        <fullName evidence="1">PilN domain-containing protein</fullName>
    </submittedName>
</protein>
<proteinExistence type="predicted"/>
<name>A0A5C8ZRU6_9GAMM</name>
<evidence type="ECO:0000313" key="1">
    <source>
        <dbReference type="EMBL" id="TXS91218.1"/>
    </source>
</evidence>
<organism evidence="1 2">
    <name type="scientific">Parahaliea maris</name>
    <dbReference type="NCBI Taxonomy" id="2716870"/>
    <lineage>
        <taxon>Bacteria</taxon>
        <taxon>Pseudomonadati</taxon>
        <taxon>Pseudomonadota</taxon>
        <taxon>Gammaproteobacteria</taxon>
        <taxon>Cellvibrionales</taxon>
        <taxon>Halieaceae</taxon>
        <taxon>Parahaliea</taxon>
    </lineage>
</organism>
<dbReference type="AlphaFoldDB" id="A0A5C8ZRU6"/>
<dbReference type="InterPro" id="IPR007813">
    <property type="entry name" value="PilN"/>
</dbReference>
<dbReference type="Gene3D" id="3.30.420.380">
    <property type="match status" value="1"/>
</dbReference>
<comment type="caution">
    <text evidence="1">The sequence shown here is derived from an EMBL/GenBank/DDBJ whole genome shotgun (WGS) entry which is preliminary data.</text>
</comment>
<dbReference type="PANTHER" id="PTHR40278">
    <property type="entry name" value="DNA UTILIZATION PROTEIN HOFN"/>
    <property type="match status" value="1"/>
</dbReference>
<sequence length="402" mass="45755">MMRLSPHWNGGRICTAMWSWNKCLSTNIRGCHHPLHYRGNRMQVEGLARLGEFWDWWLGELKPLVPDWVRRAFAVDSARLLVRIQGGDVIVTLEEESGLRELGSTNVLELDEAGVHRFHEELESGVPDNVHVVVVLSLHDLLSRDVFLPLAAEQNLATAIRFELDRLMPYRKGITVFGYSEPQRLEAREQLKVNLFCMERARLARLLEKLRALGLAPGAVVPETDDWEGVPTLNMLEASDRQPERTLWDAPLRKAGLICLSLVLAALIFPAWQFHRQSANLTAAIAENRDRAELIAAKRNALRSRQTAQEVILSRLRTDPGKLELLSEITRLLPDDTWVARFDIDEARVFLQGESSKASDLVEILEESPYLENVQFRSPVIRNQRTGMEQYELDMTLSSEGV</sequence>